<dbReference type="GO" id="GO:0006888">
    <property type="term" value="P:endoplasmic reticulum to Golgi vesicle-mediated transport"/>
    <property type="evidence" value="ECO:0007669"/>
    <property type="project" value="TreeGrafter"/>
</dbReference>
<organism evidence="14 15">
    <name type="scientific">Ceratopteris richardii</name>
    <name type="common">Triangle waterfern</name>
    <dbReference type="NCBI Taxonomy" id="49495"/>
    <lineage>
        <taxon>Eukaryota</taxon>
        <taxon>Viridiplantae</taxon>
        <taxon>Streptophyta</taxon>
        <taxon>Embryophyta</taxon>
        <taxon>Tracheophyta</taxon>
        <taxon>Polypodiopsida</taxon>
        <taxon>Polypodiidae</taxon>
        <taxon>Polypodiales</taxon>
        <taxon>Pteridineae</taxon>
        <taxon>Pteridaceae</taxon>
        <taxon>Parkerioideae</taxon>
        <taxon>Ceratopteris</taxon>
    </lineage>
</organism>
<dbReference type="InterPro" id="IPR036168">
    <property type="entry name" value="AP2_Mu_C_sf"/>
</dbReference>
<feature type="domain" description="MHD" evidence="13">
    <location>
        <begin position="279"/>
        <end position="519"/>
    </location>
</feature>
<proteinExistence type="inferred from homology"/>
<evidence type="ECO:0000256" key="8">
    <source>
        <dbReference type="ARBA" id="ARBA00023136"/>
    </source>
</evidence>
<feature type="compositionally biased region" description="Polar residues" evidence="12">
    <location>
        <begin position="226"/>
        <end position="236"/>
    </location>
</feature>
<dbReference type="EMBL" id="CM035437">
    <property type="protein sequence ID" value="KAH7286492.1"/>
    <property type="molecule type" value="Genomic_DNA"/>
</dbReference>
<sequence length="519" mass="57605">MVVLAASIVSKHGKVLVSRQFANISRVRIEGLLAAFPKLIVGEKQHTYVEAENVRYVYQPLESLYILLVTNKQSNILEDLETLRLFSKIIPEFCPTLEEEAISSEAFELIFAIDELISMGHKENVTIAQVKQYLEMESHEEKLHKLVLQSKIDEAKDVMMRKASAIDKNKMEKLRSENMNYVPMSSNGSGRYGNGFQDVKSLGNGSSDGGLFGSLDSMVPPKPSARGSTPLSTPSNGGMKLGKGKGTKQLLESLKAEGEVILEDVQTIPAPARAINIPTEPISVSIEEKLIVTLKKDGGLENFELQGTMTLIVQDNEHAQICVQVETGPNEKVQLNTHPRIDKDRFLKEKILALKNVGASFPVGTPLAVLKWRLQSRDESLVPLNINCWPSVSRNECLVNIEYEASRAFELKNVVVSIPLPALRDAPIVNQVDGDWRYDSRKSFLEWNILLIDNSNRNGSMEFVVPTSDPSSFFPIGVKFSASKFFCNVKLVGVYDSHTGDSPRHSSDTQLVVDSYQVV</sequence>
<evidence type="ECO:0000256" key="5">
    <source>
        <dbReference type="ARBA" id="ARBA00022892"/>
    </source>
</evidence>
<evidence type="ECO:0000256" key="11">
    <source>
        <dbReference type="RuleBase" id="RU366052"/>
    </source>
</evidence>
<comment type="caution">
    <text evidence="14">The sequence shown here is derived from an EMBL/GenBank/DDBJ whole genome shotgun (WGS) entry which is preliminary data.</text>
</comment>
<evidence type="ECO:0000256" key="6">
    <source>
        <dbReference type="ARBA" id="ARBA00022927"/>
    </source>
</evidence>
<keyword evidence="7 10" id="KW-0333">Golgi apparatus</keyword>
<protein>
    <recommendedName>
        <fullName evidence="10">Coatomer subunit delta</fullName>
    </recommendedName>
</protein>
<dbReference type="AlphaFoldDB" id="A0A8T2QQN4"/>
<dbReference type="InterPro" id="IPR028565">
    <property type="entry name" value="MHD"/>
</dbReference>
<comment type="function">
    <text evidence="10">The coatomer is a cytosolic protein complex that binds to dilysine motifs and reversibly associates with Golgi non-clathrin-coated vesicles, which further mediate biosynthetic protein transport from the ER, via the Golgi up to the trans Golgi network. Coatomer complex is required for budding from Golgi membranes, and is essential for the retrograde Golgi-to-ER transport of dilysine-tagged proteins.</text>
</comment>
<keyword evidence="5 10" id="KW-0931">ER-Golgi transport</keyword>
<dbReference type="Proteomes" id="UP000825935">
    <property type="component" value="Chromosome 32"/>
</dbReference>
<dbReference type="FunFam" id="3.30.450.60:FF:000003">
    <property type="entry name" value="Coatomer subunit delta"/>
    <property type="match status" value="1"/>
</dbReference>
<dbReference type="PANTHER" id="PTHR10121:SF0">
    <property type="entry name" value="COATOMER SUBUNIT DELTA"/>
    <property type="match status" value="1"/>
</dbReference>
<dbReference type="Pfam" id="PF01217">
    <property type="entry name" value="Clat_adaptor_s"/>
    <property type="match status" value="1"/>
</dbReference>
<dbReference type="OrthoDB" id="10266042at2759"/>
<accession>A0A8T2QQN4</accession>
<keyword evidence="8 10" id="KW-0472">Membrane</keyword>
<dbReference type="Gene3D" id="2.60.40.1170">
    <property type="entry name" value="Mu homology domain, subdomain B"/>
    <property type="match status" value="2"/>
</dbReference>
<evidence type="ECO:0000256" key="4">
    <source>
        <dbReference type="ARBA" id="ARBA00022490"/>
    </source>
</evidence>
<evidence type="ECO:0000313" key="15">
    <source>
        <dbReference type="Proteomes" id="UP000825935"/>
    </source>
</evidence>
<keyword evidence="15" id="KW-1185">Reference proteome</keyword>
<dbReference type="Gene3D" id="3.30.450.60">
    <property type="match status" value="1"/>
</dbReference>
<dbReference type="Pfam" id="PF00928">
    <property type="entry name" value="Adap_comp_sub"/>
    <property type="match status" value="1"/>
</dbReference>
<dbReference type="GO" id="GO:0030126">
    <property type="term" value="C:COPI vesicle coat"/>
    <property type="evidence" value="ECO:0007669"/>
    <property type="project" value="UniProtKB-UniRule"/>
</dbReference>
<dbReference type="InterPro" id="IPR022775">
    <property type="entry name" value="AP_mu_sigma_su"/>
</dbReference>
<keyword evidence="4 10" id="KW-0963">Cytoplasm</keyword>
<dbReference type="GO" id="GO:0051645">
    <property type="term" value="P:Golgi localization"/>
    <property type="evidence" value="ECO:0007669"/>
    <property type="project" value="TreeGrafter"/>
</dbReference>
<dbReference type="CDD" id="cd09254">
    <property type="entry name" value="AP_delta-COPI_MHD"/>
    <property type="match status" value="1"/>
</dbReference>
<name>A0A8T2QQN4_CERRI</name>
<keyword evidence="6 10" id="KW-0653">Protein transport</keyword>
<dbReference type="SUPFAM" id="SSF64356">
    <property type="entry name" value="SNARE-like"/>
    <property type="match status" value="1"/>
</dbReference>
<dbReference type="EMBL" id="CM035437">
    <property type="protein sequence ID" value="KAH7286491.1"/>
    <property type="molecule type" value="Genomic_DNA"/>
</dbReference>
<evidence type="ECO:0000256" key="1">
    <source>
        <dbReference type="ARBA" id="ARBA00010516"/>
    </source>
</evidence>
<evidence type="ECO:0000313" key="14">
    <source>
        <dbReference type="EMBL" id="KAH7286492.1"/>
    </source>
</evidence>
<evidence type="ECO:0000256" key="10">
    <source>
        <dbReference type="RuleBase" id="RU364018"/>
    </source>
</evidence>
<evidence type="ECO:0000256" key="9">
    <source>
        <dbReference type="ARBA" id="ARBA00023329"/>
    </source>
</evidence>
<comment type="similarity">
    <text evidence="1 10">Belongs to the adaptor complexes medium subunit family. Delta-COP subfamily.</text>
</comment>
<dbReference type="OMA" id="CWPSILG"/>
<evidence type="ECO:0000259" key="13">
    <source>
        <dbReference type="PROSITE" id="PS51072"/>
    </source>
</evidence>
<dbReference type="PROSITE" id="PS51072">
    <property type="entry name" value="MHD"/>
    <property type="match status" value="1"/>
</dbReference>
<keyword evidence="3 10" id="KW-0813">Transport</keyword>
<reference evidence="14" key="1">
    <citation type="submission" date="2021-08" db="EMBL/GenBank/DDBJ databases">
        <title>WGS assembly of Ceratopteris richardii.</title>
        <authorList>
            <person name="Marchant D.B."/>
            <person name="Chen G."/>
            <person name="Jenkins J."/>
            <person name="Shu S."/>
            <person name="Leebens-Mack J."/>
            <person name="Grimwood J."/>
            <person name="Schmutz J."/>
            <person name="Soltis P."/>
            <person name="Soltis D."/>
            <person name="Chen Z.-H."/>
        </authorList>
    </citation>
    <scope>NUCLEOTIDE SEQUENCE</scope>
    <source>
        <strain evidence="14">Whitten #5841</strain>
        <tissue evidence="14">Leaf</tissue>
    </source>
</reference>
<dbReference type="GO" id="GO:0015031">
    <property type="term" value="P:protein transport"/>
    <property type="evidence" value="ECO:0007669"/>
    <property type="project" value="UniProtKB-KW"/>
</dbReference>
<keyword evidence="9 10" id="KW-0968">Cytoplasmic vesicle</keyword>
<dbReference type="PANTHER" id="PTHR10121">
    <property type="entry name" value="COATOMER SUBUNIT DELTA"/>
    <property type="match status" value="1"/>
</dbReference>
<evidence type="ECO:0000256" key="7">
    <source>
        <dbReference type="ARBA" id="ARBA00023034"/>
    </source>
</evidence>
<dbReference type="FunFam" id="2.60.40.1170:FF:000007">
    <property type="entry name" value="Coatomer subunit delta"/>
    <property type="match status" value="1"/>
</dbReference>
<comment type="subunit">
    <text evidence="2 10">Oligomeric complex that consists of at least the alpha, beta, beta', gamma, delta, epsilon and zeta subunits.</text>
</comment>
<evidence type="ECO:0000256" key="2">
    <source>
        <dbReference type="ARBA" id="ARBA00011775"/>
    </source>
</evidence>
<dbReference type="InterPro" id="IPR027059">
    <property type="entry name" value="Coatomer_dsu"/>
</dbReference>
<comment type="subcellular location">
    <subcellularLocation>
        <location evidence="10 11">Cytoplasm</location>
    </subcellularLocation>
    <subcellularLocation>
        <location evidence="10 11">Cytoplasmic vesicle</location>
        <location evidence="10 11">COPI-coated vesicle membrane</location>
        <topology evidence="10 11">Peripheral membrane protein</topology>
        <orientation evidence="10 11">Cytoplasmic side</orientation>
    </subcellularLocation>
    <subcellularLocation>
        <location evidence="10 11">Golgi apparatus membrane</location>
        <topology evidence="10 11">Peripheral membrane protein</topology>
        <orientation evidence="10 11">Cytoplasmic side</orientation>
    </subcellularLocation>
</comment>
<feature type="region of interest" description="Disordered" evidence="12">
    <location>
        <begin position="219"/>
        <end position="243"/>
    </location>
</feature>
<dbReference type="GO" id="GO:0006890">
    <property type="term" value="P:retrograde vesicle-mediated transport, Golgi to endoplasmic reticulum"/>
    <property type="evidence" value="ECO:0007669"/>
    <property type="project" value="UniProtKB-UniRule"/>
</dbReference>
<evidence type="ECO:0000256" key="12">
    <source>
        <dbReference type="SAM" id="MobiDB-lite"/>
    </source>
</evidence>
<dbReference type="CDD" id="cd14830">
    <property type="entry name" value="Delta_COP_N"/>
    <property type="match status" value="1"/>
</dbReference>
<dbReference type="InterPro" id="IPR011012">
    <property type="entry name" value="Longin-like_dom_sf"/>
</dbReference>
<dbReference type="GO" id="GO:0000139">
    <property type="term" value="C:Golgi membrane"/>
    <property type="evidence" value="ECO:0007669"/>
    <property type="project" value="UniProtKB-SubCell"/>
</dbReference>
<evidence type="ECO:0000256" key="3">
    <source>
        <dbReference type="ARBA" id="ARBA00022448"/>
    </source>
</evidence>
<dbReference type="SUPFAM" id="SSF49447">
    <property type="entry name" value="Second domain of Mu2 adaptin subunit (ap50) of ap2 adaptor"/>
    <property type="match status" value="1"/>
</dbReference>
<gene>
    <name evidence="14" type="ORF">KP509_32G009500</name>
</gene>